<dbReference type="Gene3D" id="2.10.50.10">
    <property type="entry name" value="Tumor Necrosis Factor Receptor, subunit A, domain 2"/>
    <property type="match status" value="3"/>
</dbReference>
<dbReference type="GO" id="GO:0004888">
    <property type="term" value="F:transmembrane signaling receptor activity"/>
    <property type="evidence" value="ECO:0007669"/>
    <property type="project" value="UniProtKB-ARBA"/>
</dbReference>
<sequence length="179" mass="19195">VLAYSATTALQEEVSQQTVAPQQQWHSFQEEKCPAGSHRLEHTGDCNLCTEGVDYTNASNNLFSCLPCTVCKSGQTNKSSCTMTRDPVCPCEEGTFWNRNSPEMCQKYSTGCPSGEVQVSNCTSWSDSQCVEEFGASATVETPDAEETMTASPGTPASSGYLSCIIVGIVVLIVLLIVV</sequence>
<dbReference type="FunFam" id="2.10.50.10:FF:000004">
    <property type="entry name" value="Tumor necrosis factor receptor superfamily member 6"/>
    <property type="match status" value="1"/>
</dbReference>
<evidence type="ECO:0000313" key="12">
    <source>
        <dbReference type="Ensembl" id="ENSRBIP00000001323.1"/>
    </source>
</evidence>
<keyword evidence="8" id="KW-0325">Glycoprotein</keyword>
<dbReference type="PROSITE" id="PS50050">
    <property type="entry name" value="TNFR_NGFR_2"/>
    <property type="match status" value="2"/>
</dbReference>
<dbReference type="PANTHER" id="PTHR46330">
    <property type="entry name" value="TUMOR NECROSIS FACTOR RECEPTOR SUPERFAMILY MEMBER 10B"/>
    <property type="match status" value="1"/>
</dbReference>
<accession>A0A2K6JQM2</accession>
<evidence type="ECO:0000259" key="11">
    <source>
        <dbReference type="PROSITE" id="PS50050"/>
    </source>
</evidence>
<dbReference type="PRINTS" id="PR01956">
    <property type="entry name" value="TNFACTORR10"/>
</dbReference>
<keyword evidence="6 9" id="KW-1015">Disulfide bond</keyword>
<feature type="domain" description="TNFR-Cys" evidence="11">
    <location>
        <begin position="48"/>
        <end position="89"/>
    </location>
</feature>
<keyword evidence="4" id="KW-0677">Repeat</keyword>
<evidence type="ECO:0000256" key="5">
    <source>
        <dbReference type="ARBA" id="ARBA00023136"/>
    </source>
</evidence>
<reference evidence="12" key="3">
    <citation type="submission" date="2025-09" db="UniProtKB">
        <authorList>
            <consortium name="Ensembl"/>
        </authorList>
    </citation>
    <scope>IDENTIFICATION</scope>
</reference>
<comment type="subcellular location">
    <subcellularLocation>
        <location evidence="1">Membrane</location>
    </subcellularLocation>
</comment>
<gene>
    <name evidence="12" type="primary">TNFRSF10C</name>
</gene>
<feature type="domain" description="TNFR-Cys" evidence="11">
    <location>
        <begin position="90"/>
        <end position="130"/>
    </location>
</feature>
<dbReference type="PANTHER" id="PTHR46330:SF13">
    <property type="entry name" value="TUMOR NECROSIS FACTOR RECEPTOR SUPERFAMILY MEMBER 10C"/>
    <property type="match status" value="1"/>
</dbReference>
<keyword evidence="13" id="KW-1185">Reference proteome</keyword>
<feature type="disulfide bond" evidence="9">
    <location>
        <begin position="68"/>
        <end position="81"/>
    </location>
</feature>
<evidence type="ECO:0000256" key="4">
    <source>
        <dbReference type="ARBA" id="ARBA00022737"/>
    </source>
</evidence>
<dbReference type="InterPro" id="IPR020465">
    <property type="entry name" value="TNFR_10"/>
</dbReference>
<evidence type="ECO:0000256" key="6">
    <source>
        <dbReference type="ARBA" id="ARBA00023157"/>
    </source>
</evidence>
<evidence type="ECO:0000256" key="2">
    <source>
        <dbReference type="ARBA" id="ARBA00022703"/>
    </source>
</evidence>
<organism evidence="12 13">
    <name type="scientific">Rhinopithecus bieti</name>
    <name type="common">Black snub-nosed monkey</name>
    <name type="synonym">Pygathrix bieti</name>
    <dbReference type="NCBI Taxonomy" id="61621"/>
    <lineage>
        <taxon>Eukaryota</taxon>
        <taxon>Metazoa</taxon>
        <taxon>Chordata</taxon>
        <taxon>Craniata</taxon>
        <taxon>Vertebrata</taxon>
        <taxon>Euteleostomi</taxon>
        <taxon>Mammalia</taxon>
        <taxon>Eutheria</taxon>
        <taxon>Euarchontoglires</taxon>
        <taxon>Primates</taxon>
        <taxon>Haplorrhini</taxon>
        <taxon>Catarrhini</taxon>
        <taxon>Cercopithecidae</taxon>
        <taxon>Colobinae</taxon>
        <taxon>Rhinopithecus</taxon>
    </lineage>
</organism>
<reference evidence="12 13" key="1">
    <citation type="submission" date="2016-06" db="EMBL/GenBank/DDBJ databases">
        <title>Genome of Rhinopithecus bieti.</title>
        <authorList>
            <person name="Wu"/>
            <person name="C.-I. and Zhang"/>
            <person name="Y."/>
        </authorList>
    </citation>
    <scope>NUCLEOTIDE SEQUENCE</scope>
</reference>
<keyword evidence="5 10" id="KW-0472">Membrane</keyword>
<dbReference type="SMART" id="SM00208">
    <property type="entry name" value="TNFR"/>
    <property type="match status" value="2"/>
</dbReference>
<feature type="disulfide bond" evidence="9">
    <location>
        <begin position="71"/>
        <end position="89"/>
    </location>
</feature>
<reference evidence="12" key="2">
    <citation type="submission" date="2025-08" db="UniProtKB">
        <authorList>
            <consortium name="Ensembl"/>
        </authorList>
    </citation>
    <scope>IDENTIFICATION</scope>
</reference>
<proteinExistence type="predicted"/>
<dbReference type="InterPro" id="IPR052491">
    <property type="entry name" value="TNFRSF10"/>
</dbReference>
<evidence type="ECO:0000256" key="8">
    <source>
        <dbReference type="ARBA" id="ARBA00023180"/>
    </source>
</evidence>
<feature type="disulfide bond" evidence="9">
    <location>
        <begin position="112"/>
        <end position="130"/>
    </location>
</feature>
<evidence type="ECO:0000256" key="10">
    <source>
        <dbReference type="SAM" id="Phobius"/>
    </source>
</evidence>
<dbReference type="GeneTree" id="ENSGT00940000165140"/>
<dbReference type="Ensembl" id="ENSRBIT00000007416.1">
    <property type="protein sequence ID" value="ENSRBIP00000001323.1"/>
    <property type="gene ID" value="ENSRBIG00000006848.1"/>
</dbReference>
<dbReference type="GO" id="GO:0045569">
    <property type="term" value="F:TRAIL binding"/>
    <property type="evidence" value="ECO:0007669"/>
    <property type="project" value="InterPro"/>
</dbReference>
<evidence type="ECO:0000256" key="7">
    <source>
        <dbReference type="ARBA" id="ARBA00023170"/>
    </source>
</evidence>
<dbReference type="SUPFAM" id="SSF57586">
    <property type="entry name" value="TNF receptor-like"/>
    <property type="match status" value="3"/>
</dbReference>
<evidence type="ECO:0000256" key="3">
    <source>
        <dbReference type="ARBA" id="ARBA00022729"/>
    </source>
</evidence>
<comment type="caution">
    <text evidence="9">Lacks conserved residue(s) required for the propagation of feature annotation.</text>
</comment>
<dbReference type="GO" id="GO:0043065">
    <property type="term" value="P:positive regulation of apoptotic process"/>
    <property type="evidence" value="ECO:0007669"/>
    <property type="project" value="TreeGrafter"/>
</dbReference>
<keyword evidence="2" id="KW-0053">Apoptosis</keyword>
<name>A0A2K6JQM2_RHIBE</name>
<dbReference type="Proteomes" id="UP000233180">
    <property type="component" value="Unassembled WGS sequence"/>
</dbReference>
<feature type="repeat" description="TNFR-Cys" evidence="9">
    <location>
        <begin position="48"/>
        <end position="89"/>
    </location>
</feature>
<dbReference type="STRING" id="61621.ENSRBIP00000001323"/>
<feature type="repeat" description="TNFR-Cys" evidence="9">
    <location>
        <begin position="90"/>
        <end position="130"/>
    </location>
</feature>
<dbReference type="Pfam" id="PF00020">
    <property type="entry name" value="TNFR_c6"/>
    <property type="match status" value="2"/>
</dbReference>
<evidence type="ECO:0000256" key="1">
    <source>
        <dbReference type="ARBA" id="ARBA00004370"/>
    </source>
</evidence>
<keyword evidence="3" id="KW-0732">Signal</keyword>
<keyword evidence="7" id="KW-0675">Receptor</keyword>
<dbReference type="GO" id="GO:0009986">
    <property type="term" value="C:cell surface"/>
    <property type="evidence" value="ECO:0007669"/>
    <property type="project" value="TreeGrafter"/>
</dbReference>
<evidence type="ECO:0000313" key="13">
    <source>
        <dbReference type="Proteomes" id="UP000233180"/>
    </source>
</evidence>
<feature type="transmembrane region" description="Helical" evidence="10">
    <location>
        <begin position="160"/>
        <end position="178"/>
    </location>
</feature>
<evidence type="ECO:0000256" key="9">
    <source>
        <dbReference type="PROSITE-ProRule" id="PRU00206"/>
    </source>
</evidence>
<dbReference type="GO" id="GO:0005886">
    <property type="term" value="C:plasma membrane"/>
    <property type="evidence" value="ECO:0007669"/>
    <property type="project" value="TreeGrafter"/>
</dbReference>
<dbReference type="InterPro" id="IPR001368">
    <property type="entry name" value="TNFR/NGFR_Cys_rich_reg"/>
</dbReference>
<dbReference type="AlphaFoldDB" id="A0A2K6JQM2"/>
<protein>
    <submittedName>
        <fullName evidence="12">TNF receptor superfamily member 10c</fullName>
    </submittedName>
</protein>
<keyword evidence="10" id="KW-0812">Transmembrane</keyword>
<dbReference type="OMA" id="SSCTMTR"/>
<keyword evidence="10" id="KW-1133">Transmembrane helix</keyword>
<dbReference type="GO" id="GO:0036462">
    <property type="term" value="P:TRAIL-activated apoptotic signaling pathway"/>
    <property type="evidence" value="ECO:0007669"/>
    <property type="project" value="TreeGrafter"/>
</dbReference>